<feature type="chain" id="PRO_5020245610" evidence="2">
    <location>
        <begin position="27"/>
        <end position="163"/>
    </location>
</feature>
<evidence type="ECO:0000313" key="4">
    <source>
        <dbReference type="EMBL" id="TCV77495.1"/>
    </source>
</evidence>
<protein>
    <submittedName>
        <fullName evidence="4">YD repeat-containing protein</fullName>
    </submittedName>
</protein>
<reference evidence="4 5" key="1">
    <citation type="submission" date="2019-03" db="EMBL/GenBank/DDBJ databases">
        <title>Genomic Encyclopedia of Type Strains, Phase IV (KMG-IV): sequencing the most valuable type-strain genomes for metagenomic binning, comparative biology and taxonomic classification.</title>
        <authorList>
            <person name="Goeker M."/>
        </authorList>
    </citation>
    <scope>NUCLEOTIDE SEQUENCE [LARGE SCALE GENOMIC DNA]</scope>
    <source>
        <strain evidence="4 5">DSM 100309</strain>
    </source>
</reference>
<evidence type="ECO:0000256" key="1">
    <source>
        <dbReference type="ARBA" id="ARBA00022737"/>
    </source>
</evidence>
<evidence type="ECO:0000313" key="5">
    <source>
        <dbReference type="Proteomes" id="UP000295367"/>
    </source>
</evidence>
<evidence type="ECO:0000259" key="3">
    <source>
        <dbReference type="Pfam" id="PF25023"/>
    </source>
</evidence>
<dbReference type="InterPro" id="IPR006530">
    <property type="entry name" value="YD"/>
</dbReference>
<dbReference type="Gene3D" id="2.180.10.10">
    <property type="entry name" value="RHS repeat-associated core"/>
    <property type="match status" value="2"/>
</dbReference>
<feature type="domain" description="Teneurin-like YD-shell" evidence="3">
    <location>
        <begin position="31"/>
        <end position="153"/>
    </location>
</feature>
<dbReference type="NCBIfam" id="TIGR01643">
    <property type="entry name" value="YD_repeat_2x"/>
    <property type="match status" value="1"/>
</dbReference>
<dbReference type="AlphaFoldDB" id="A0A4R3XPU6"/>
<dbReference type="Pfam" id="PF25023">
    <property type="entry name" value="TEN_YD-shell"/>
    <property type="match status" value="1"/>
</dbReference>
<accession>A0A4R3XPU6</accession>
<dbReference type="EMBL" id="SMCO01000050">
    <property type="protein sequence ID" value="TCV77495.1"/>
    <property type="molecule type" value="Genomic_DNA"/>
</dbReference>
<sequence>MLSLTRLLTTPLLAGLLLLCHLSAQAETASLQLDNNGNITQRSNSQGTTTYSYDALNRLETETIQGGNTQTFKYDADGNRMSDGKGSYTYSPSANRMATRLGATVTLDPAGHITADGTGRTYTYNQAGQLATASKGSLLASYYYNAQGQRTRKVTTVNAPQGA</sequence>
<dbReference type="InterPro" id="IPR056823">
    <property type="entry name" value="TEN-like_YD-shell"/>
</dbReference>
<feature type="signal peptide" evidence="2">
    <location>
        <begin position="1"/>
        <end position="26"/>
    </location>
</feature>
<evidence type="ECO:0000256" key="2">
    <source>
        <dbReference type="SAM" id="SignalP"/>
    </source>
</evidence>
<name>A0A4R3XPU6_9PROT</name>
<proteinExistence type="predicted"/>
<gene>
    <name evidence="4" type="ORF">EDC63_1501</name>
</gene>
<feature type="non-terminal residue" evidence="4">
    <location>
        <position position="163"/>
    </location>
</feature>
<organism evidence="4 5">
    <name type="scientific">Sulfurirhabdus autotrophica</name>
    <dbReference type="NCBI Taxonomy" id="1706046"/>
    <lineage>
        <taxon>Bacteria</taxon>
        <taxon>Pseudomonadati</taxon>
        <taxon>Pseudomonadota</taxon>
        <taxon>Betaproteobacteria</taxon>
        <taxon>Nitrosomonadales</taxon>
        <taxon>Sulfuricellaceae</taxon>
        <taxon>Sulfurirhabdus</taxon>
    </lineage>
</organism>
<comment type="caution">
    <text evidence="4">The sequence shown here is derived from an EMBL/GenBank/DDBJ whole genome shotgun (WGS) entry which is preliminary data.</text>
</comment>
<keyword evidence="1" id="KW-0677">Repeat</keyword>
<keyword evidence="5" id="KW-1185">Reference proteome</keyword>
<dbReference type="Proteomes" id="UP000295367">
    <property type="component" value="Unassembled WGS sequence"/>
</dbReference>
<keyword evidence="2" id="KW-0732">Signal</keyword>